<gene>
    <name evidence="2" type="ORF">B0J11DRAFT_508037</name>
</gene>
<feature type="region of interest" description="Disordered" evidence="1">
    <location>
        <begin position="207"/>
        <end position="226"/>
    </location>
</feature>
<feature type="compositionally biased region" description="Basic and acidic residues" evidence="1">
    <location>
        <begin position="138"/>
        <end position="151"/>
    </location>
</feature>
<organism evidence="2 3">
    <name type="scientific">Dendryphion nanum</name>
    <dbReference type="NCBI Taxonomy" id="256645"/>
    <lineage>
        <taxon>Eukaryota</taxon>
        <taxon>Fungi</taxon>
        <taxon>Dikarya</taxon>
        <taxon>Ascomycota</taxon>
        <taxon>Pezizomycotina</taxon>
        <taxon>Dothideomycetes</taxon>
        <taxon>Pleosporomycetidae</taxon>
        <taxon>Pleosporales</taxon>
        <taxon>Torulaceae</taxon>
        <taxon>Dendryphion</taxon>
    </lineage>
</organism>
<protein>
    <submittedName>
        <fullName evidence="2">Uncharacterized protein</fullName>
    </submittedName>
</protein>
<dbReference type="EMBL" id="JAGMWT010000010">
    <property type="protein sequence ID" value="KAH7120998.1"/>
    <property type="molecule type" value="Genomic_DNA"/>
</dbReference>
<comment type="caution">
    <text evidence="2">The sequence shown here is derived from an EMBL/GenBank/DDBJ whole genome shotgun (WGS) entry which is preliminary data.</text>
</comment>
<feature type="region of interest" description="Disordered" evidence="1">
    <location>
        <begin position="261"/>
        <end position="282"/>
    </location>
</feature>
<name>A0A9P9DKT6_9PLEO</name>
<feature type="compositionally biased region" description="Basic and acidic residues" evidence="1">
    <location>
        <begin position="265"/>
        <end position="275"/>
    </location>
</feature>
<keyword evidence="3" id="KW-1185">Reference proteome</keyword>
<sequence>MAMCNMGGGVGWVARYKLSTRTGTIWLALPGGLSCDQCDRPTCWERAGYTVHPPSGLCATREMDEGHDDDDVFVSAVVESRAWAALGRRGRRRQVAASEQQLGGHHRARQGRAGQGRAGKDRTGRDKARQGKATLHTHTAERSHSCSDEKGFSGASGWSTAYAASQPINLSQTGVSLNGRVTKTDNVHPPTTSTPVKKRAWDCVVQDAPRSGGRERKRESAPHEGVKGNVERIAEEMDWGEPLVYMCVRVCVPGNKKKKESTVVGKKERREEGRVSRARGSATKIQSKEKYARGMWKRWLEECGERREFMDEVCRAASGRKKALKANHRASSNVKPFPFVGGWVESAGLRFLPFGKGRGGGCGCECCPACCVLRFAVCGLRSAVCGLRSEVCNPPPSHFLSHASLFFFPCCRNSRDPLRWVRAPTSGPSNGAADGRLVHGLNWEGYGGQSRAVADLRLSRARRSLSLSL</sequence>
<feature type="region of interest" description="Disordered" evidence="1">
    <location>
        <begin position="88"/>
        <end position="153"/>
    </location>
</feature>
<evidence type="ECO:0000313" key="2">
    <source>
        <dbReference type="EMBL" id="KAH7120998.1"/>
    </source>
</evidence>
<evidence type="ECO:0000313" key="3">
    <source>
        <dbReference type="Proteomes" id="UP000700596"/>
    </source>
</evidence>
<dbReference type="Proteomes" id="UP000700596">
    <property type="component" value="Unassembled WGS sequence"/>
</dbReference>
<feature type="compositionally biased region" description="Basic and acidic residues" evidence="1">
    <location>
        <begin position="212"/>
        <end position="226"/>
    </location>
</feature>
<reference evidence="2" key="1">
    <citation type="journal article" date="2021" name="Nat. Commun.">
        <title>Genetic determinants of endophytism in the Arabidopsis root mycobiome.</title>
        <authorList>
            <person name="Mesny F."/>
            <person name="Miyauchi S."/>
            <person name="Thiergart T."/>
            <person name="Pickel B."/>
            <person name="Atanasova L."/>
            <person name="Karlsson M."/>
            <person name="Huettel B."/>
            <person name="Barry K.W."/>
            <person name="Haridas S."/>
            <person name="Chen C."/>
            <person name="Bauer D."/>
            <person name="Andreopoulos W."/>
            <person name="Pangilinan J."/>
            <person name="LaButti K."/>
            <person name="Riley R."/>
            <person name="Lipzen A."/>
            <person name="Clum A."/>
            <person name="Drula E."/>
            <person name="Henrissat B."/>
            <person name="Kohler A."/>
            <person name="Grigoriev I.V."/>
            <person name="Martin F.M."/>
            <person name="Hacquard S."/>
        </authorList>
    </citation>
    <scope>NUCLEOTIDE SEQUENCE</scope>
    <source>
        <strain evidence="2">MPI-CAGE-CH-0243</strain>
    </source>
</reference>
<dbReference type="AlphaFoldDB" id="A0A9P9DKT6"/>
<evidence type="ECO:0000256" key="1">
    <source>
        <dbReference type="SAM" id="MobiDB-lite"/>
    </source>
</evidence>
<feature type="compositionally biased region" description="Basic and acidic residues" evidence="1">
    <location>
        <begin position="118"/>
        <end position="129"/>
    </location>
</feature>
<proteinExistence type="predicted"/>
<accession>A0A9P9DKT6</accession>